<comment type="caution">
    <text evidence="2">The sequence shown here is derived from an EMBL/GenBank/DDBJ whole genome shotgun (WGS) entry which is preliminary data.</text>
</comment>
<organism evidence="2 3">
    <name type="scientific">Thelohanellus kitauei</name>
    <name type="common">Myxosporean</name>
    <dbReference type="NCBI Taxonomy" id="669202"/>
    <lineage>
        <taxon>Eukaryota</taxon>
        <taxon>Metazoa</taxon>
        <taxon>Cnidaria</taxon>
        <taxon>Myxozoa</taxon>
        <taxon>Myxosporea</taxon>
        <taxon>Bivalvulida</taxon>
        <taxon>Platysporina</taxon>
        <taxon>Myxobolidae</taxon>
        <taxon>Thelohanellus</taxon>
    </lineage>
</organism>
<evidence type="ECO:0000313" key="2">
    <source>
        <dbReference type="EMBL" id="KII72509.1"/>
    </source>
</evidence>
<accession>A0A0C2J3R5</accession>
<feature type="signal peptide" evidence="1">
    <location>
        <begin position="1"/>
        <end position="19"/>
    </location>
</feature>
<sequence>MQAFPLGILLICFIKEAWNVFKQCYEVSQFDSEVKGHSRTIEFTINDAKNISYKFMSLQAKISMRNSRTFSIHEAAFEKYFLKSIHVRCNKTLVINIDPLLKHAIIIEAKLFIEDAEDSFSEYNSGVTGLIKDNIYEIPDRNSQYGLRVQVVTSPHEIIPAGNYPSISRVQRKLSKDKKPDQLLAMSVC</sequence>
<evidence type="ECO:0000313" key="3">
    <source>
        <dbReference type="Proteomes" id="UP000031668"/>
    </source>
</evidence>
<name>A0A0C2J3R5_THEKT</name>
<keyword evidence="3" id="KW-1185">Reference proteome</keyword>
<proteinExistence type="predicted"/>
<feature type="chain" id="PRO_5002150832" evidence="1">
    <location>
        <begin position="20"/>
        <end position="189"/>
    </location>
</feature>
<dbReference type="Proteomes" id="UP000031668">
    <property type="component" value="Unassembled WGS sequence"/>
</dbReference>
<keyword evidence="1" id="KW-0732">Signal</keyword>
<evidence type="ECO:0000256" key="1">
    <source>
        <dbReference type="SAM" id="SignalP"/>
    </source>
</evidence>
<dbReference type="EMBL" id="JWZT01001194">
    <property type="protein sequence ID" value="KII72509.1"/>
    <property type="molecule type" value="Genomic_DNA"/>
</dbReference>
<gene>
    <name evidence="2" type="ORF">RF11_06347</name>
</gene>
<protein>
    <submittedName>
        <fullName evidence="2">Uncharacterized protein</fullName>
    </submittedName>
</protein>
<reference evidence="2 3" key="1">
    <citation type="journal article" date="2014" name="Genome Biol. Evol.">
        <title>The genome of the myxosporean Thelohanellus kitauei shows adaptations to nutrient acquisition within its fish host.</title>
        <authorList>
            <person name="Yang Y."/>
            <person name="Xiong J."/>
            <person name="Zhou Z."/>
            <person name="Huo F."/>
            <person name="Miao W."/>
            <person name="Ran C."/>
            <person name="Liu Y."/>
            <person name="Zhang J."/>
            <person name="Feng J."/>
            <person name="Wang M."/>
            <person name="Wang M."/>
            <person name="Wang L."/>
            <person name="Yao B."/>
        </authorList>
    </citation>
    <scope>NUCLEOTIDE SEQUENCE [LARGE SCALE GENOMIC DNA]</scope>
    <source>
        <strain evidence="2">Wuqing</strain>
    </source>
</reference>
<dbReference type="AlphaFoldDB" id="A0A0C2J3R5"/>